<evidence type="ECO:0000313" key="2">
    <source>
        <dbReference type="Proteomes" id="UP001549164"/>
    </source>
</evidence>
<sequence>MRDSSGLVSILPAVRFRRSYYLLSHPDTGNLARIALVRAFLTRRFREERSRFVIDAG</sequence>
<dbReference type="EMBL" id="JBEPLY010000002">
    <property type="protein sequence ID" value="MET3598570.1"/>
    <property type="molecule type" value="Genomic_DNA"/>
</dbReference>
<comment type="caution">
    <text evidence="1">The sequence shown here is derived from an EMBL/GenBank/DDBJ whole genome shotgun (WGS) entry which is preliminary data.</text>
</comment>
<gene>
    <name evidence="1" type="ORF">ABID12_000497</name>
</gene>
<protein>
    <submittedName>
        <fullName evidence="1">Uncharacterized protein</fullName>
    </submittedName>
</protein>
<proteinExistence type="predicted"/>
<accession>A0ABV2I6L7</accession>
<name>A0ABV2I6L7_9HYPH</name>
<organism evidence="1 2">
    <name type="scientific">Martelella mangrovi</name>
    <dbReference type="NCBI Taxonomy" id="1397477"/>
    <lineage>
        <taxon>Bacteria</taxon>
        <taxon>Pseudomonadati</taxon>
        <taxon>Pseudomonadota</taxon>
        <taxon>Alphaproteobacteria</taxon>
        <taxon>Hyphomicrobiales</taxon>
        <taxon>Aurantimonadaceae</taxon>
        <taxon>Martelella</taxon>
    </lineage>
</organism>
<dbReference type="RefSeq" id="WP_354432970.1">
    <property type="nucleotide sequence ID" value="NZ_JBEPLY010000002.1"/>
</dbReference>
<keyword evidence="2" id="KW-1185">Reference proteome</keyword>
<reference evidence="1 2" key="1">
    <citation type="submission" date="2024-06" db="EMBL/GenBank/DDBJ databases">
        <title>Genomic Encyclopedia of Type Strains, Phase IV (KMG-IV): sequencing the most valuable type-strain genomes for metagenomic binning, comparative biology and taxonomic classification.</title>
        <authorList>
            <person name="Goeker M."/>
        </authorList>
    </citation>
    <scope>NUCLEOTIDE SEQUENCE [LARGE SCALE GENOMIC DNA]</scope>
    <source>
        <strain evidence="1 2">DSM 28102</strain>
    </source>
</reference>
<dbReference type="Proteomes" id="UP001549164">
    <property type="component" value="Unassembled WGS sequence"/>
</dbReference>
<evidence type="ECO:0000313" key="1">
    <source>
        <dbReference type="EMBL" id="MET3598570.1"/>
    </source>
</evidence>